<dbReference type="PROSITE" id="PS50227">
    <property type="entry name" value="G_PROTEIN_RECEP_F2_3"/>
    <property type="match status" value="1"/>
</dbReference>
<dbReference type="Gene3D" id="4.10.1240.10">
    <property type="entry name" value="GPCR, family 2, extracellular hormone receptor domain"/>
    <property type="match status" value="1"/>
</dbReference>
<feature type="compositionally biased region" description="Low complexity" evidence="11">
    <location>
        <begin position="1851"/>
        <end position="1868"/>
    </location>
</feature>
<feature type="transmembrane region" description="Helical" evidence="12">
    <location>
        <begin position="841"/>
        <end position="861"/>
    </location>
</feature>
<evidence type="ECO:0000256" key="12">
    <source>
        <dbReference type="SAM" id="Phobius"/>
    </source>
</evidence>
<proteinExistence type="inferred from homology"/>
<dbReference type="InParanoid" id="B4JMC9"/>
<feature type="region of interest" description="Disordered" evidence="11">
    <location>
        <begin position="1168"/>
        <end position="1211"/>
    </location>
</feature>
<dbReference type="Gene3D" id="1.20.1070.10">
    <property type="entry name" value="Rhodopsin 7-helix transmembrane proteins"/>
    <property type="match status" value="1"/>
</dbReference>
<keyword evidence="8 12" id="KW-0472">Membrane</keyword>
<gene>
    <name evidence="17" type="primary">Dgri\GH24621</name>
    <name evidence="17" type="ORF">Dgri_GH24621</name>
</gene>
<comment type="similarity">
    <text evidence="2">Belongs to the G-protein coupled receptor 2 family. Adhesion G-protein coupled receptor (ADGR) subfamily.</text>
</comment>
<dbReference type="GO" id="GO:0004930">
    <property type="term" value="F:G protein-coupled receptor activity"/>
    <property type="evidence" value="ECO:0007669"/>
    <property type="project" value="InterPro"/>
</dbReference>
<feature type="domain" description="G-protein coupled receptors family 2 profile 1" evidence="14">
    <location>
        <begin position="310"/>
        <end position="398"/>
    </location>
</feature>
<feature type="transmembrane region" description="Helical" evidence="12">
    <location>
        <begin position="938"/>
        <end position="960"/>
    </location>
</feature>
<evidence type="ECO:0000256" key="10">
    <source>
        <dbReference type="ARBA" id="ARBA00023170"/>
    </source>
</evidence>
<keyword evidence="9" id="KW-1015">Disulfide bond</keyword>
<dbReference type="PANTHER" id="PTHR45930">
    <property type="entry name" value="G-PROTEIN COUPLED RECEPTOR 124-LIKE PROTEIN"/>
    <property type="match status" value="1"/>
</dbReference>
<dbReference type="InterPro" id="IPR013783">
    <property type="entry name" value="Ig-like_fold"/>
</dbReference>
<keyword evidence="7 12" id="KW-1133">Transmembrane helix</keyword>
<dbReference type="InterPro" id="IPR001611">
    <property type="entry name" value="Leu-rich_rpt"/>
</dbReference>
<feature type="region of interest" description="Disordered" evidence="11">
    <location>
        <begin position="1851"/>
        <end position="1898"/>
    </location>
</feature>
<dbReference type="InterPro" id="IPR003591">
    <property type="entry name" value="Leu-rich_rpt_typical-subtyp"/>
</dbReference>
<evidence type="ECO:0000256" key="2">
    <source>
        <dbReference type="ARBA" id="ARBA00007343"/>
    </source>
</evidence>
<dbReference type="SMART" id="SM00369">
    <property type="entry name" value="LRR_TYP"/>
    <property type="match status" value="3"/>
</dbReference>
<dbReference type="InterPro" id="IPR058808">
    <property type="entry name" value="GAIN_ADGRA2/3"/>
</dbReference>
<feature type="compositionally biased region" description="Polar residues" evidence="11">
    <location>
        <begin position="1888"/>
        <end position="1898"/>
    </location>
</feature>
<evidence type="ECO:0000256" key="9">
    <source>
        <dbReference type="ARBA" id="ARBA00023157"/>
    </source>
</evidence>
<feature type="region of interest" description="Disordered" evidence="11">
    <location>
        <begin position="659"/>
        <end position="678"/>
    </location>
</feature>
<evidence type="ECO:0000256" key="8">
    <source>
        <dbReference type="ARBA" id="ARBA00023136"/>
    </source>
</evidence>
<dbReference type="Pfam" id="PF26588">
    <property type="entry name" value="GAIN_ADGRA3"/>
    <property type="match status" value="1"/>
</dbReference>
<organism evidence="18">
    <name type="scientific">Drosophila grimshawi</name>
    <name type="common">Hawaiian fruit fly</name>
    <name type="synonym">Idiomyia grimshawi</name>
    <dbReference type="NCBI Taxonomy" id="7222"/>
    <lineage>
        <taxon>Eukaryota</taxon>
        <taxon>Metazoa</taxon>
        <taxon>Ecdysozoa</taxon>
        <taxon>Arthropoda</taxon>
        <taxon>Hexapoda</taxon>
        <taxon>Insecta</taxon>
        <taxon>Pterygota</taxon>
        <taxon>Neoptera</taxon>
        <taxon>Endopterygota</taxon>
        <taxon>Diptera</taxon>
        <taxon>Brachycera</taxon>
        <taxon>Muscomorpha</taxon>
        <taxon>Ephydroidea</taxon>
        <taxon>Drosophilidae</taxon>
        <taxon>Drosophila</taxon>
        <taxon>Hawaiian Drosophila</taxon>
    </lineage>
</organism>
<comment type="subcellular location">
    <subcellularLocation>
        <location evidence="1">Membrane</location>
        <topology evidence="1">Multi-pass membrane protein</topology>
    </subcellularLocation>
</comment>
<dbReference type="eggNOG" id="KOG0619">
    <property type="taxonomic scope" value="Eukaryota"/>
</dbReference>
<dbReference type="GO" id="GO:0005886">
    <property type="term" value="C:plasma membrane"/>
    <property type="evidence" value="ECO:0007669"/>
    <property type="project" value="TreeGrafter"/>
</dbReference>
<dbReference type="OrthoDB" id="10031018at2759"/>
<feature type="transmembrane region" description="Helical" evidence="12">
    <location>
        <begin position="1071"/>
        <end position="1091"/>
    </location>
</feature>
<dbReference type="OMA" id="CQQHYQH"/>
<dbReference type="Gene3D" id="2.60.40.10">
    <property type="entry name" value="Immunoglobulins"/>
    <property type="match status" value="1"/>
</dbReference>
<feature type="domain" description="Ig-like" evidence="16">
    <location>
        <begin position="206"/>
        <end position="321"/>
    </location>
</feature>
<keyword evidence="10" id="KW-0675">Receptor</keyword>
<dbReference type="HOGENOM" id="CLU_237049_0_0_1"/>
<evidence type="ECO:0000259" key="15">
    <source>
        <dbReference type="PROSITE" id="PS50261"/>
    </source>
</evidence>
<evidence type="ECO:0000313" key="18">
    <source>
        <dbReference type="Proteomes" id="UP000001070"/>
    </source>
</evidence>
<evidence type="ECO:0000256" key="13">
    <source>
        <dbReference type="SAM" id="SignalP"/>
    </source>
</evidence>
<dbReference type="SUPFAM" id="SSF48726">
    <property type="entry name" value="Immunoglobulin"/>
    <property type="match status" value="1"/>
</dbReference>
<dbReference type="PROSITE" id="PS51450">
    <property type="entry name" value="LRR"/>
    <property type="match status" value="1"/>
</dbReference>
<evidence type="ECO:0000256" key="6">
    <source>
        <dbReference type="ARBA" id="ARBA00022737"/>
    </source>
</evidence>
<feature type="region of interest" description="Disordered" evidence="11">
    <location>
        <begin position="1799"/>
        <end position="1825"/>
    </location>
</feature>
<feature type="transmembrane region" description="Helical" evidence="12">
    <location>
        <begin position="807"/>
        <end position="829"/>
    </location>
</feature>
<dbReference type="SMART" id="SM00409">
    <property type="entry name" value="IG"/>
    <property type="match status" value="1"/>
</dbReference>
<dbReference type="SUPFAM" id="SSF111418">
    <property type="entry name" value="Hormone receptor domain"/>
    <property type="match status" value="1"/>
</dbReference>
<dbReference type="STRING" id="7222.B4JMC9"/>
<dbReference type="Gene3D" id="3.80.10.10">
    <property type="entry name" value="Ribonuclease Inhibitor"/>
    <property type="match status" value="1"/>
</dbReference>
<evidence type="ECO:0000256" key="11">
    <source>
        <dbReference type="SAM" id="MobiDB-lite"/>
    </source>
</evidence>
<sequence length="1898" mass="209381">MNAAQLVCLCLWPLLALHTPTTFVVQAMCPKKCSCKNISENIQSLRVRCDEQNIDNWKELNFGDDVHNIVSINASKNLIGQITEEDFKSFTELKRLDLSSNLLSELDKSTFGNSLLNVERLRIANNSISHIYEGTFELMPKLKQLDLSNNPLACDCGLIWLIAWSNARDIRLQPAPKCDSPINFRGMPLKKLKVGIDFRCESLLQPLLELVPKQNQIAFEGDELQLKCYAPRVAIGAPRESEDLPTRAYVFWGWSDKIRQQNSTDDIIYRDPTKVFNDVHLETRHSTDSGILNSILRIGSLTQNHTGMWDCTLRSQQANLSQSIVLHVVAKGTLYCDAIVTHTNKGSYHWPRTMRGETVLQACVEEPSDVTQQRRASHECANDGHWQHLNTESCVYVSETTRIFEQFAKVNLTLTKGQNALEIARRLHNFTHIQTQLHKIRDPMDLEYIARTLLKYLEQLEAHQQEISYLLMDIVSQLLTLPGKLFEAAQLQQSTGHKLLHIVEASALRLASSTGSISGSESDLNGFIDWRRQMSQRNIFVEFFNISLEQFLSMSCVWLEGSQRGLQCNSGNDTIPMYEHGDIDAAIQVPYQVLNEQLSNNATSSSSTSGSGSGVPRNVRLMITLHRNAKLLPNLQSAHNETLSSVIIGARLYSIEGEALPNGSSRPENADNDDDDDDDVNLEHEDVYQQRITIMLRAHPYHDERSAPLPAWWDAEHQMWNTRVCHQHYQHRTLLMFSCSRSGYFGLLQRAAYLNDYRSELAGARFRHAPLPVYVGCGVLFACAWFNIVTFVVFGCAIRINRVQRHALVNTWLALSTLCLVFVLGIYQTSNLLHCRLFGLLLHYLSLCVLLWLCVSLSSMYKRLTKSTTATSLPATVGQPLQMREPAEPHQRKPILGIYLVGWGIALLICGISSAVNMSEYAAYSYCFLHNATTMNALLVPAGILLIFSGILALCIYYQLSQQAVNVLQQQQHLGQRQYSDNNTQATEHIDLDWLDANGVKQEAASSSGLQLQLQLQLHEQYSTLSNPLSSIVDDFERSNMSHLRGHFIFLVLYVATWLSAAFYVQHEEQLFVLCFVASCVALGLFLILFYNLTRNDARQAWTQHRLPRPTRLVAYNNTQNGGRATGAAGVGGAAAGGAAMANVKSGGAAMISNSIVAYKPAPGSLYEPNNSAGSRSNSQCSNKQRSNSARSMRSQTRSNGQMDCTTQQLLSGSNAPNGITIINNTHAGGVGQSSSVGATAAAAVGTPTQSQSHSQQQQQQSSLLHVVPSHESIPSAEIFYNPNQINVARKFFKKQKRLAKRNNFELQRQALPLQQLHSQHSLSDASSEQLYARHHNAMTLLAGGSKVNNTNLHYKSATGAQQSPILHKDHHQHLQSSVVKRFVPATKILQANIYTNIPETLTPQHEVIKLRQSTRTPSLLDETLHEHDDELLTAQEDDDASSLDEHAPLYANTMPATPQSELHPHIFRGERGAPISSTPVKQPSLEAMNSLGLPDPCIEDPLLQKHEIYVSNSLQVTNSIRLEDNFPSVLIRYSQQQQSKSLNNISDMLAASTGGGTGTGGAGGKQGDGNGSGTAAADLEANGLGSLAGSSANSMLTQMYSCSSNNLAQLQGTHSARSRNAVVVVDGDHFNLLPNSTRLLSGSPTNESDLNYQNSEISIRSHGLYAPQADNDLNLTLTDDFRCYQSSNASDADVDVLNEFDDEFVAYSGGGGGGVATNGDAHYQQLHHVVLAGNGGSSSSGGEAIAEGIHLDELDGDGDGVGNGDGDGDAVNVDEDDDDEEAMNNSIDELYEAIKRRSPLKSCKQQQQQLPESHCSPGGSDRLRRTQEPQLTKINQSANLNQITNTYTNPNANLNANSSNNHENLNETVEDDSSQSSVISYIDPRANNEQSARNNPS</sequence>
<dbReference type="InterPro" id="IPR007110">
    <property type="entry name" value="Ig-like_dom"/>
</dbReference>
<dbReference type="InterPro" id="IPR003599">
    <property type="entry name" value="Ig_sub"/>
</dbReference>
<name>B4JMC9_DROGR</name>
<keyword evidence="5 13" id="KW-0732">Signal</keyword>
<evidence type="ECO:0000259" key="14">
    <source>
        <dbReference type="PROSITE" id="PS50227"/>
    </source>
</evidence>
<evidence type="ECO:0000313" key="17">
    <source>
        <dbReference type="EMBL" id="EDV91890.1"/>
    </source>
</evidence>
<dbReference type="EMBL" id="CH916371">
    <property type="protein sequence ID" value="EDV91890.1"/>
    <property type="molecule type" value="Genomic_DNA"/>
</dbReference>
<protein>
    <submittedName>
        <fullName evidence="17">GH24621</fullName>
    </submittedName>
</protein>
<dbReference type="Pfam" id="PF13855">
    <property type="entry name" value="LRR_8"/>
    <property type="match status" value="1"/>
</dbReference>
<dbReference type="PhylomeDB" id="B4JMC9"/>
<feature type="region of interest" description="Disordered" evidence="11">
    <location>
        <begin position="1557"/>
        <end position="1576"/>
    </location>
</feature>
<dbReference type="InterPro" id="IPR000483">
    <property type="entry name" value="Cys-rich_flank_reg_C"/>
</dbReference>
<dbReference type="InterPro" id="IPR051963">
    <property type="entry name" value="Adhesion_GPCR_A"/>
</dbReference>
<dbReference type="GO" id="GO:0007166">
    <property type="term" value="P:cell surface receptor signaling pathway"/>
    <property type="evidence" value="ECO:0007669"/>
    <property type="project" value="InterPro"/>
</dbReference>
<feature type="compositionally biased region" description="Gly residues" evidence="11">
    <location>
        <begin position="1557"/>
        <end position="1573"/>
    </location>
</feature>
<evidence type="ECO:0000256" key="5">
    <source>
        <dbReference type="ARBA" id="ARBA00022729"/>
    </source>
</evidence>
<evidence type="ECO:0000256" key="1">
    <source>
        <dbReference type="ARBA" id="ARBA00004141"/>
    </source>
</evidence>
<dbReference type="InterPro" id="IPR036179">
    <property type="entry name" value="Ig-like_dom_sf"/>
</dbReference>
<keyword evidence="6" id="KW-0677">Repeat</keyword>
<dbReference type="InterPro" id="IPR001879">
    <property type="entry name" value="GPCR_2_extracellular_dom"/>
</dbReference>
<keyword evidence="3" id="KW-0433">Leucine-rich repeat</keyword>
<feature type="transmembrane region" description="Helical" evidence="12">
    <location>
        <begin position="773"/>
        <end position="795"/>
    </location>
</feature>
<dbReference type="PROSITE" id="PS50835">
    <property type="entry name" value="IG_LIKE"/>
    <property type="match status" value="1"/>
</dbReference>
<dbReference type="Pfam" id="PF02793">
    <property type="entry name" value="HRM"/>
    <property type="match status" value="1"/>
</dbReference>
<feature type="region of interest" description="Disordered" evidence="11">
    <location>
        <begin position="1242"/>
        <end position="1266"/>
    </location>
</feature>
<feature type="signal peptide" evidence="13">
    <location>
        <begin position="1"/>
        <end position="18"/>
    </location>
</feature>
<feature type="compositionally biased region" description="Low complexity" evidence="11">
    <location>
        <begin position="1242"/>
        <end position="1263"/>
    </location>
</feature>
<evidence type="ECO:0000256" key="3">
    <source>
        <dbReference type="ARBA" id="ARBA00022614"/>
    </source>
</evidence>
<evidence type="ECO:0000256" key="7">
    <source>
        <dbReference type="ARBA" id="ARBA00022989"/>
    </source>
</evidence>
<dbReference type="FunCoup" id="B4JMC9">
    <property type="interactions" value="537"/>
</dbReference>
<dbReference type="PANTHER" id="PTHR45930:SF4">
    <property type="entry name" value="ADHESION G PROTEIN-COUPLED RECEPTOR A3"/>
    <property type="match status" value="1"/>
</dbReference>
<feature type="domain" description="G-protein coupled receptors family 2 profile 2" evidence="15">
    <location>
        <begin position="769"/>
        <end position="1095"/>
    </location>
</feature>
<reference evidence="17 18" key="1">
    <citation type="journal article" date="2007" name="Nature">
        <title>Evolution of genes and genomes on the Drosophila phylogeny.</title>
        <authorList>
            <consortium name="Drosophila 12 Genomes Consortium"/>
            <person name="Clark A.G."/>
            <person name="Eisen M.B."/>
            <person name="Smith D.R."/>
            <person name="Bergman C.M."/>
            <person name="Oliver B."/>
            <person name="Markow T.A."/>
            <person name="Kaufman T.C."/>
            <person name="Kellis M."/>
            <person name="Gelbart W."/>
            <person name="Iyer V.N."/>
            <person name="Pollard D.A."/>
            <person name="Sackton T.B."/>
            <person name="Larracuente A.M."/>
            <person name="Singh N.D."/>
            <person name="Abad J.P."/>
            <person name="Abt D.N."/>
            <person name="Adryan B."/>
            <person name="Aguade M."/>
            <person name="Akashi H."/>
            <person name="Anderson W.W."/>
            <person name="Aquadro C.F."/>
            <person name="Ardell D.H."/>
            <person name="Arguello R."/>
            <person name="Artieri C.G."/>
            <person name="Barbash D.A."/>
            <person name="Barker D."/>
            <person name="Barsanti P."/>
            <person name="Batterham P."/>
            <person name="Batzoglou S."/>
            <person name="Begun D."/>
            <person name="Bhutkar A."/>
            <person name="Blanco E."/>
            <person name="Bosak S.A."/>
            <person name="Bradley R.K."/>
            <person name="Brand A.D."/>
            <person name="Brent M.R."/>
            <person name="Brooks A.N."/>
            <person name="Brown R.H."/>
            <person name="Butlin R.K."/>
            <person name="Caggese C."/>
            <person name="Calvi B.R."/>
            <person name="Bernardo de Carvalho A."/>
            <person name="Caspi A."/>
            <person name="Castrezana S."/>
            <person name="Celniker S.E."/>
            <person name="Chang J.L."/>
            <person name="Chapple C."/>
            <person name="Chatterji S."/>
            <person name="Chinwalla A."/>
            <person name="Civetta A."/>
            <person name="Clifton S.W."/>
            <person name="Comeron J.M."/>
            <person name="Costello J.C."/>
            <person name="Coyne J.A."/>
            <person name="Daub J."/>
            <person name="David R.G."/>
            <person name="Delcher A.L."/>
            <person name="Delehaunty K."/>
            <person name="Do C.B."/>
            <person name="Ebling H."/>
            <person name="Edwards K."/>
            <person name="Eickbush T."/>
            <person name="Evans J.D."/>
            <person name="Filipski A."/>
            <person name="Findeiss S."/>
            <person name="Freyhult E."/>
            <person name="Fulton L."/>
            <person name="Fulton R."/>
            <person name="Garcia A.C."/>
            <person name="Gardiner A."/>
            <person name="Garfield D.A."/>
            <person name="Garvin B.E."/>
            <person name="Gibson G."/>
            <person name="Gilbert D."/>
            <person name="Gnerre S."/>
            <person name="Godfrey J."/>
            <person name="Good R."/>
            <person name="Gotea V."/>
            <person name="Gravely B."/>
            <person name="Greenberg A.J."/>
            <person name="Griffiths-Jones S."/>
            <person name="Gross S."/>
            <person name="Guigo R."/>
            <person name="Gustafson E.A."/>
            <person name="Haerty W."/>
            <person name="Hahn M.W."/>
            <person name="Halligan D.L."/>
            <person name="Halpern A.L."/>
            <person name="Halter G.M."/>
            <person name="Han M.V."/>
            <person name="Heger A."/>
            <person name="Hillier L."/>
            <person name="Hinrichs A.S."/>
            <person name="Holmes I."/>
            <person name="Hoskins R.A."/>
            <person name="Hubisz M.J."/>
            <person name="Hultmark D."/>
            <person name="Huntley M.A."/>
            <person name="Jaffe D.B."/>
            <person name="Jagadeeshan S."/>
            <person name="Jeck W.R."/>
            <person name="Johnson J."/>
            <person name="Jones C.D."/>
            <person name="Jordan W.C."/>
            <person name="Karpen G.H."/>
            <person name="Kataoka E."/>
            <person name="Keightley P.D."/>
            <person name="Kheradpour P."/>
            <person name="Kirkness E.F."/>
            <person name="Koerich L.B."/>
            <person name="Kristiansen K."/>
            <person name="Kudrna D."/>
            <person name="Kulathinal R.J."/>
            <person name="Kumar S."/>
            <person name="Kwok R."/>
            <person name="Lander E."/>
            <person name="Langley C.H."/>
            <person name="Lapoint R."/>
            <person name="Lazzaro B.P."/>
            <person name="Lee S.J."/>
            <person name="Levesque L."/>
            <person name="Li R."/>
            <person name="Lin C.F."/>
            <person name="Lin M.F."/>
            <person name="Lindblad-Toh K."/>
            <person name="Llopart A."/>
            <person name="Long M."/>
            <person name="Low L."/>
            <person name="Lozovsky E."/>
            <person name="Lu J."/>
            <person name="Luo M."/>
            <person name="Machado C.A."/>
            <person name="Makalowski W."/>
            <person name="Marzo M."/>
            <person name="Matsuda M."/>
            <person name="Matzkin L."/>
            <person name="McAllister B."/>
            <person name="McBride C.S."/>
            <person name="McKernan B."/>
            <person name="McKernan K."/>
            <person name="Mendez-Lago M."/>
            <person name="Minx P."/>
            <person name="Mollenhauer M.U."/>
            <person name="Montooth K."/>
            <person name="Mount S.M."/>
            <person name="Mu X."/>
            <person name="Myers E."/>
            <person name="Negre B."/>
            <person name="Newfeld S."/>
            <person name="Nielsen R."/>
            <person name="Noor M.A."/>
            <person name="O'Grady P."/>
            <person name="Pachter L."/>
            <person name="Papaceit M."/>
            <person name="Parisi M.J."/>
            <person name="Parisi M."/>
            <person name="Parts L."/>
            <person name="Pedersen J.S."/>
            <person name="Pesole G."/>
            <person name="Phillippy A.M."/>
            <person name="Ponting C.P."/>
            <person name="Pop M."/>
            <person name="Porcelli D."/>
            <person name="Powell J.R."/>
            <person name="Prohaska S."/>
            <person name="Pruitt K."/>
            <person name="Puig M."/>
            <person name="Quesneville H."/>
            <person name="Ram K.R."/>
            <person name="Rand D."/>
            <person name="Rasmussen M.D."/>
            <person name="Reed L.K."/>
            <person name="Reenan R."/>
            <person name="Reily A."/>
            <person name="Remington K.A."/>
            <person name="Rieger T.T."/>
            <person name="Ritchie M.G."/>
            <person name="Robin C."/>
            <person name="Rogers Y.H."/>
            <person name="Rohde C."/>
            <person name="Rozas J."/>
            <person name="Rubenfield M.J."/>
            <person name="Ruiz A."/>
            <person name="Russo S."/>
            <person name="Salzberg S.L."/>
            <person name="Sanchez-Gracia A."/>
            <person name="Saranga D.J."/>
            <person name="Sato H."/>
            <person name="Schaeffer S.W."/>
            <person name="Schatz M.C."/>
            <person name="Schlenke T."/>
            <person name="Schwartz R."/>
            <person name="Segarra C."/>
            <person name="Singh R.S."/>
            <person name="Sirot L."/>
            <person name="Sirota M."/>
            <person name="Sisneros N.B."/>
            <person name="Smith C.D."/>
            <person name="Smith T.F."/>
            <person name="Spieth J."/>
            <person name="Stage D.E."/>
            <person name="Stark A."/>
            <person name="Stephan W."/>
            <person name="Strausberg R.L."/>
            <person name="Strempel S."/>
            <person name="Sturgill D."/>
            <person name="Sutton G."/>
            <person name="Sutton G.G."/>
            <person name="Tao W."/>
            <person name="Teichmann S."/>
            <person name="Tobari Y.N."/>
            <person name="Tomimura Y."/>
            <person name="Tsolas J.M."/>
            <person name="Valente V.L."/>
            <person name="Venter E."/>
            <person name="Venter J.C."/>
            <person name="Vicario S."/>
            <person name="Vieira F.G."/>
            <person name="Vilella A.J."/>
            <person name="Villasante A."/>
            <person name="Walenz B."/>
            <person name="Wang J."/>
            <person name="Wasserman M."/>
            <person name="Watts T."/>
            <person name="Wilson D."/>
            <person name="Wilson R.K."/>
            <person name="Wing R.A."/>
            <person name="Wolfner M.F."/>
            <person name="Wong A."/>
            <person name="Wong G.K."/>
            <person name="Wu C.I."/>
            <person name="Wu G."/>
            <person name="Yamamoto D."/>
            <person name="Yang H.P."/>
            <person name="Yang S.P."/>
            <person name="Yorke J.A."/>
            <person name="Yoshida K."/>
            <person name="Zdobnov E."/>
            <person name="Zhang P."/>
            <person name="Zhang Y."/>
            <person name="Zimin A.V."/>
            <person name="Baldwin J."/>
            <person name="Abdouelleil A."/>
            <person name="Abdulkadir J."/>
            <person name="Abebe A."/>
            <person name="Abera B."/>
            <person name="Abreu J."/>
            <person name="Acer S.C."/>
            <person name="Aftuck L."/>
            <person name="Alexander A."/>
            <person name="An P."/>
            <person name="Anderson E."/>
            <person name="Anderson S."/>
            <person name="Arachi H."/>
            <person name="Azer M."/>
            <person name="Bachantsang P."/>
            <person name="Barry A."/>
            <person name="Bayul T."/>
            <person name="Berlin A."/>
            <person name="Bessette D."/>
            <person name="Bloom T."/>
            <person name="Blye J."/>
            <person name="Boguslavskiy L."/>
            <person name="Bonnet C."/>
            <person name="Boukhgalter B."/>
            <person name="Bourzgui I."/>
            <person name="Brown A."/>
            <person name="Cahill P."/>
            <person name="Channer S."/>
            <person name="Cheshatsang Y."/>
            <person name="Chuda L."/>
            <person name="Citroen M."/>
            <person name="Collymore A."/>
            <person name="Cooke P."/>
            <person name="Costello M."/>
            <person name="D'Aco K."/>
            <person name="Daza R."/>
            <person name="De Haan G."/>
            <person name="DeGray S."/>
            <person name="DeMaso C."/>
            <person name="Dhargay N."/>
            <person name="Dooley K."/>
            <person name="Dooley E."/>
            <person name="Doricent M."/>
            <person name="Dorje P."/>
            <person name="Dorjee K."/>
            <person name="Dupes A."/>
            <person name="Elong R."/>
            <person name="Falk J."/>
            <person name="Farina A."/>
            <person name="Faro S."/>
            <person name="Ferguson D."/>
            <person name="Fisher S."/>
            <person name="Foley C.D."/>
            <person name="Franke A."/>
            <person name="Friedrich D."/>
            <person name="Gadbois L."/>
            <person name="Gearin G."/>
            <person name="Gearin C.R."/>
            <person name="Giannoukos G."/>
            <person name="Goode T."/>
            <person name="Graham J."/>
            <person name="Grandbois E."/>
            <person name="Grewal S."/>
            <person name="Gyaltsen K."/>
            <person name="Hafez N."/>
            <person name="Hagos B."/>
            <person name="Hall J."/>
            <person name="Henson C."/>
            <person name="Hollinger A."/>
            <person name="Honan T."/>
            <person name="Huard M.D."/>
            <person name="Hughes L."/>
            <person name="Hurhula B."/>
            <person name="Husby M.E."/>
            <person name="Kamat A."/>
            <person name="Kanga B."/>
            <person name="Kashin S."/>
            <person name="Khazanovich D."/>
            <person name="Kisner P."/>
            <person name="Lance K."/>
            <person name="Lara M."/>
            <person name="Lee W."/>
            <person name="Lennon N."/>
            <person name="Letendre F."/>
            <person name="LeVine R."/>
            <person name="Lipovsky A."/>
            <person name="Liu X."/>
            <person name="Liu J."/>
            <person name="Liu S."/>
            <person name="Lokyitsang T."/>
            <person name="Lokyitsang Y."/>
            <person name="Lubonja R."/>
            <person name="Lui A."/>
            <person name="MacDonald P."/>
            <person name="Magnisalis V."/>
            <person name="Maru K."/>
            <person name="Matthews C."/>
            <person name="McCusker W."/>
            <person name="McDonough S."/>
            <person name="Mehta T."/>
            <person name="Meldrim J."/>
            <person name="Meneus L."/>
            <person name="Mihai O."/>
            <person name="Mihalev A."/>
            <person name="Mihova T."/>
            <person name="Mittelman R."/>
            <person name="Mlenga V."/>
            <person name="Montmayeur A."/>
            <person name="Mulrain L."/>
            <person name="Navidi A."/>
            <person name="Naylor J."/>
            <person name="Negash T."/>
            <person name="Nguyen T."/>
            <person name="Nguyen N."/>
            <person name="Nicol R."/>
            <person name="Norbu C."/>
            <person name="Norbu N."/>
            <person name="Novod N."/>
            <person name="O'Neill B."/>
            <person name="Osman S."/>
            <person name="Markiewicz E."/>
            <person name="Oyono O.L."/>
            <person name="Patti C."/>
            <person name="Phunkhang P."/>
            <person name="Pierre F."/>
            <person name="Priest M."/>
            <person name="Raghuraman S."/>
            <person name="Rege F."/>
            <person name="Reyes R."/>
            <person name="Rise C."/>
            <person name="Rogov P."/>
            <person name="Ross K."/>
            <person name="Ryan E."/>
            <person name="Settipalli S."/>
            <person name="Shea T."/>
            <person name="Sherpa N."/>
            <person name="Shi L."/>
            <person name="Shih D."/>
            <person name="Sparrow T."/>
            <person name="Spaulding J."/>
            <person name="Stalker J."/>
            <person name="Stange-Thomann N."/>
            <person name="Stavropoulos S."/>
            <person name="Stone C."/>
            <person name="Strader C."/>
            <person name="Tesfaye S."/>
            <person name="Thomson T."/>
            <person name="Thoulutsang Y."/>
            <person name="Thoulutsang D."/>
            <person name="Topham K."/>
            <person name="Topping I."/>
            <person name="Tsamla T."/>
            <person name="Vassiliev H."/>
            <person name="Vo A."/>
            <person name="Wangchuk T."/>
            <person name="Wangdi T."/>
            <person name="Weiand M."/>
            <person name="Wilkinson J."/>
            <person name="Wilson A."/>
            <person name="Yadav S."/>
            <person name="Young G."/>
            <person name="Yu Q."/>
            <person name="Zembek L."/>
            <person name="Zhong D."/>
            <person name="Zimmer A."/>
            <person name="Zwirko Z."/>
            <person name="Jaffe D.B."/>
            <person name="Alvarez P."/>
            <person name="Brockman W."/>
            <person name="Butler J."/>
            <person name="Chin C."/>
            <person name="Gnerre S."/>
            <person name="Grabherr M."/>
            <person name="Kleber M."/>
            <person name="Mauceli E."/>
            <person name="MacCallum I."/>
        </authorList>
    </citation>
    <scope>NUCLEOTIDE SEQUENCE [LARGE SCALE GENOMIC DNA]</scope>
    <source>
        <strain evidence="18">Tucson 15287-2541.00</strain>
    </source>
</reference>
<dbReference type="InterPro" id="IPR017981">
    <property type="entry name" value="GPCR_2-like_7TM"/>
</dbReference>
<evidence type="ECO:0000256" key="4">
    <source>
        <dbReference type="ARBA" id="ARBA00022692"/>
    </source>
</evidence>
<dbReference type="InterPro" id="IPR036445">
    <property type="entry name" value="GPCR_2_extracell_dom_sf"/>
</dbReference>
<accession>B4JMC9</accession>
<dbReference type="PROSITE" id="PS50261">
    <property type="entry name" value="G_PROTEIN_RECEP_F2_4"/>
    <property type="match status" value="1"/>
</dbReference>
<keyword evidence="18" id="KW-1185">Reference proteome</keyword>
<feature type="chain" id="PRO_5002812669" evidence="13">
    <location>
        <begin position="19"/>
        <end position="1898"/>
    </location>
</feature>
<feature type="transmembrane region" description="Helical" evidence="12">
    <location>
        <begin position="896"/>
        <end position="918"/>
    </location>
</feature>
<dbReference type="Proteomes" id="UP000001070">
    <property type="component" value="Unassembled WGS sequence"/>
</dbReference>
<evidence type="ECO:0000259" key="16">
    <source>
        <dbReference type="PROSITE" id="PS50835"/>
    </source>
</evidence>
<dbReference type="InterPro" id="IPR032675">
    <property type="entry name" value="LRR_dom_sf"/>
</dbReference>
<feature type="transmembrane region" description="Helical" evidence="12">
    <location>
        <begin position="1048"/>
        <end position="1065"/>
    </location>
</feature>
<keyword evidence="4 12" id="KW-0812">Transmembrane</keyword>
<dbReference type="SMART" id="SM00082">
    <property type="entry name" value="LRRCT"/>
    <property type="match status" value="1"/>
</dbReference>
<dbReference type="SUPFAM" id="SSF52058">
    <property type="entry name" value="L domain-like"/>
    <property type="match status" value="1"/>
</dbReference>